<keyword evidence="3" id="KW-1185">Reference proteome</keyword>
<evidence type="ECO:0000313" key="2">
    <source>
        <dbReference type="EMBL" id="KFM57397.1"/>
    </source>
</evidence>
<name>A0A087SX08_STEMI</name>
<feature type="non-terminal residue" evidence="2">
    <location>
        <position position="115"/>
    </location>
</feature>
<gene>
    <name evidence="2" type="ORF">X975_10331</name>
</gene>
<dbReference type="EMBL" id="KK112341">
    <property type="protein sequence ID" value="KFM57397.1"/>
    <property type="molecule type" value="Genomic_DNA"/>
</dbReference>
<organism evidence="2 3">
    <name type="scientific">Stegodyphus mimosarum</name>
    <name type="common">African social velvet spider</name>
    <dbReference type="NCBI Taxonomy" id="407821"/>
    <lineage>
        <taxon>Eukaryota</taxon>
        <taxon>Metazoa</taxon>
        <taxon>Ecdysozoa</taxon>
        <taxon>Arthropoda</taxon>
        <taxon>Chelicerata</taxon>
        <taxon>Arachnida</taxon>
        <taxon>Araneae</taxon>
        <taxon>Araneomorphae</taxon>
        <taxon>Entelegynae</taxon>
        <taxon>Eresoidea</taxon>
        <taxon>Eresidae</taxon>
        <taxon>Stegodyphus</taxon>
    </lineage>
</organism>
<feature type="compositionally biased region" description="Acidic residues" evidence="1">
    <location>
        <begin position="12"/>
        <end position="21"/>
    </location>
</feature>
<accession>A0A087SX08</accession>
<protein>
    <submittedName>
        <fullName evidence="2">Uncharacterized protein</fullName>
    </submittedName>
</protein>
<dbReference type="AlphaFoldDB" id="A0A087SX08"/>
<dbReference type="Proteomes" id="UP000054359">
    <property type="component" value="Unassembled WGS sequence"/>
</dbReference>
<evidence type="ECO:0000313" key="3">
    <source>
        <dbReference type="Proteomes" id="UP000054359"/>
    </source>
</evidence>
<proteinExistence type="predicted"/>
<evidence type="ECO:0000256" key="1">
    <source>
        <dbReference type="SAM" id="MobiDB-lite"/>
    </source>
</evidence>
<dbReference type="OrthoDB" id="6426645at2759"/>
<reference evidence="2 3" key="1">
    <citation type="submission" date="2013-11" db="EMBL/GenBank/DDBJ databases">
        <title>Genome sequencing of Stegodyphus mimosarum.</title>
        <authorList>
            <person name="Bechsgaard J."/>
        </authorList>
    </citation>
    <scope>NUCLEOTIDE SEQUENCE [LARGE SCALE GENOMIC DNA]</scope>
</reference>
<feature type="compositionally biased region" description="Polar residues" evidence="1">
    <location>
        <begin position="1"/>
        <end position="11"/>
    </location>
</feature>
<sequence>MSSNYSLTPSTTDDEENPEDVADTKKIVMPSKVTDSEEVPNVPTLSASMQDFLSKIAQDFRATMDTYIAETEKDLCLRILELEEEIKQKDSTIRDLQLQCAQEVSEETIAVDDVP</sequence>
<feature type="region of interest" description="Disordered" evidence="1">
    <location>
        <begin position="1"/>
        <end position="23"/>
    </location>
</feature>